<feature type="region of interest" description="Disordered" evidence="1">
    <location>
        <begin position="204"/>
        <end position="262"/>
    </location>
</feature>
<keyword evidence="3" id="KW-1185">Reference proteome</keyword>
<dbReference type="InterPro" id="IPR029168">
    <property type="entry name" value="REC114L"/>
</dbReference>
<organism evidence="2 3">
    <name type="scientific">Oreochromis aureus</name>
    <name type="common">Israeli tilapia</name>
    <name type="synonym">Chromis aureus</name>
    <dbReference type="NCBI Taxonomy" id="47969"/>
    <lineage>
        <taxon>Eukaryota</taxon>
        <taxon>Metazoa</taxon>
        <taxon>Chordata</taxon>
        <taxon>Craniata</taxon>
        <taxon>Vertebrata</taxon>
        <taxon>Euteleostomi</taxon>
        <taxon>Actinopterygii</taxon>
        <taxon>Neopterygii</taxon>
        <taxon>Teleostei</taxon>
        <taxon>Neoteleostei</taxon>
        <taxon>Acanthomorphata</taxon>
        <taxon>Ovalentaria</taxon>
        <taxon>Cichlomorphae</taxon>
        <taxon>Cichliformes</taxon>
        <taxon>Cichlidae</taxon>
        <taxon>African cichlids</taxon>
        <taxon>Pseudocrenilabrinae</taxon>
        <taxon>Oreochromini</taxon>
        <taxon>Oreochromis</taxon>
    </lineage>
</organism>
<evidence type="ECO:0008006" key="4">
    <source>
        <dbReference type="Google" id="ProtNLM"/>
    </source>
</evidence>
<dbReference type="OMA" id="SISHECV"/>
<evidence type="ECO:0000256" key="1">
    <source>
        <dbReference type="SAM" id="MobiDB-lite"/>
    </source>
</evidence>
<dbReference type="PANTHER" id="PTHR34921">
    <property type="entry name" value="MEIOTIC RECOMBINATION PROTEIN REC114"/>
    <property type="match status" value="1"/>
</dbReference>
<sequence length="262" mass="29056">MFRSGSSAGAGFFYSWLGLTENIKKTTPLLEMIATRIWKLKRYGRFIPGSKETGVKPWKVLEAKDNKPEIVLTIVESGHLLVLQGQESLDTIPLLCGSDSIKVHQKSDNLMIRFIVKGESRMIRMQFDGCSMAEAINECSSAVEKLMEYIPVTTQDYAPPQPNQPPAAVPASAVQTCQEKAVGVKPEVVQGTVSIKRLTQVEKKAPLRTDNKPHTTAMQPCSLRVSQLPAYNLDPRPQSHNTDRESTGCHKTSEEDQESICQ</sequence>
<dbReference type="Pfam" id="PF15165">
    <property type="entry name" value="REC114-like"/>
    <property type="match status" value="1"/>
</dbReference>
<feature type="compositionally biased region" description="Basic and acidic residues" evidence="1">
    <location>
        <begin position="204"/>
        <end position="213"/>
    </location>
</feature>
<dbReference type="Ensembl" id="ENSOABT00000059236.2">
    <property type="protein sequence ID" value="ENSOABP00000057779.2"/>
    <property type="gene ID" value="ENSOABG00000025392.2"/>
</dbReference>
<feature type="compositionally biased region" description="Basic and acidic residues" evidence="1">
    <location>
        <begin position="241"/>
        <end position="254"/>
    </location>
</feature>
<dbReference type="PANTHER" id="PTHR34921:SF1">
    <property type="entry name" value="MEIOTIC RECOMBINATION PROTEIN REC114"/>
    <property type="match status" value="1"/>
</dbReference>
<dbReference type="Proteomes" id="UP000472276">
    <property type="component" value="Unassembled WGS sequence"/>
</dbReference>
<reference evidence="2" key="1">
    <citation type="submission" date="2025-08" db="UniProtKB">
        <authorList>
            <consortium name="Ensembl"/>
        </authorList>
    </citation>
    <scope>IDENTIFICATION</scope>
</reference>
<gene>
    <name evidence="2" type="primary">NSL1</name>
</gene>
<accession>A0A668W4C3</accession>
<evidence type="ECO:0000313" key="2">
    <source>
        <dbReference type="Ensembl" id="ENSOABP00000057779.2"/>
    </source>
</evidence>
<reference evidence="2" key="2">
    <citation type="submission" date="2025-09" db="UniProtKB">
        <authorList>
            <consortium name="Ensembl"/>
        </authorList>
    </citation>
    <scope>IDENTIFICATION</scope>
</reference>
<proteinExistence type="predicted"/>
<name>A0A668W4C3_OREAU</name>
<protein>
    <recommendedName>
        <fullName evidence="4">REC114 meiotic recombination protein</fullName>
    </recommendedName>
</protein>
<dbReference type="AlphaFoldDB" id="A0A668W4C3"/>
<evidence type="ECO:0000313" key="3">
    <source>
        <dbReference type="Proteomes" id="UP000472276"/>
    </source>
</evidence>